<organism evidence="2 3">
    <name type="scientific">Phomopsis amygdali</name>
    <name type="common">Fusicoccum amygdali</name>
    <dbReference type="NCBI Taxonomy" id="1214568"/>
    <lineage>
        <taxon>Eukaryota</taxon>
        <taxon>Fungi</taxon>
        <taxon>Dikarya</taxon>
        <taxon>Ascomycota</taxon>
        <taxon>Pezizomycotina</taxon>
        <taxon>Sordariomycetes</taxon>
        <taxon>Sordariomycetidae</taxon>
        <taxon>Diaporthales</taxon>
        <taxon>Diaporthaceae</taxon>
        <taxon>Diaporthe</taxon>
    </lineage>
</organism>
<evidence type="ECO:0000313" key="3">
    <source>
        <dbReference type="Proteomes" id="UP001265746"/>
    </source>
</evidence>
<feature type="region of interest" description="Disordered" evidence="1">
    <location>
        <begin position="1"/>
        <end position="88"/>
    </location>
</feature>
<proteinExistence type="predicted"/>
<accession>A0AAD9SMR0</accession>
<evidence type="ECO:0000256" key="1">
    <source>
        <dbReference type="SAM" id="MobiDB-lite"/>
    </source>
</evidence>
<dbReference type="AlphaFoldDB" id="A0AAD9SMR0"/>
<protein>
    <submittedName>
        <fullName evidence="2">Uncharacterized protein</fullName>
    </submittedName>
</protein>
<feature type="compositionally biased region" description="Low complexity" evidence="1">
    <location>
        <begin position="59"/>
        <end position="80"/>
    </location>
</feature>
<comment type="caution">
    <text evidence="2">The sequence shown here is derived from an EMBL/GenBank/DDBJ whole genome shotgun (WGS) entry which is preliminary data.</text>
</comment>
<dbReference type="EMBL" id="JAUJFL010000001">
    <property type="protein sequence ID" value="KAK2613868.1"/>
    <property type="molecule type" value="Genomic_DNA"/>
</dbReference>
<evidence type="ECO:0000313" key="2">
    <source>
        <dbReference type="EMBL" id="KAK2613868.1"/>
    </source>
</evidence>
<sequence>MASNVRGTPAEGREERVKNVGKKLLLRMKTVLRKTEPAKRTSHLPTTSATVPAEPVAGPSTEPTAVPATTETTHVPTASAPPQTEDGQAVFEGERIPRAQVYSERAQLLSERFGLDMDPHTWYPMEGHVLRVNKPIRMRVHRSCHQCSHGLNQSGICDSCKHTACSQCSYYPPKRSEAELEASREARDRILRERRANAMIVPDWNFNPNEKVVLRRPGKAGGQELVYKKVRQRVRRTCCQCLEFDGLDTSFQGGKLSCPKCNHARCTDCPRDPPKKDKYPYGYPGDEFGAKSIPHYKCHECYEKFPPGAQDGETCFRCAHEKCNDCQRLRPQKVEPKPDPEVLRSVQEKLAAMNLA</sequence>
<reference evidence="2" key="1">
    <citation type="submission" date="2023-06" db="EMBL/GenBank/DDBJ databases">
        <authorList>
            <person name="Noh H."/>
        </authorList>
    </citation>
    <scope>NUCLEOTIDE SEQUENCE</scope>
    <source>
        <strain evidence="2">DUCC20226</strain>
    </source>
</reference>
<dbReference type="Proteomes" id="UP001265746">
    <property type="component" value="Unassembled WGS sequence"/>
</dbReference>
<name>A0AAD9SMR0_PHOAM</name>
<keyword evidence="3" id="KW-1185">Reference proteome</keyword>
<gene>
    <name evidence="2" type="ORF">N8I77_000742</name>
</gene>
<feature type="compositionally biased region" description="Basic residues" evidence="1">
    <location>
        <begin position="19"/>
        <end position="32"/>
    </location>
</feature>